<dbReference type="AlphaFoldDB" id="A0A8J6KLS5"/>
<dbReference type="PANTHER" id="PTHR11902">
    <property type="entry name" value="ENOLASE"/>
    <property type="match status" value="1"/>
</dbReference>
<evidence type="ECO:0000256" key="8">
    <source>
        <dbReference type="ARBA" id="ARBA00031125"/>
    </source>
</evidence>
<dbReference type="GO" id="GO:0004634">
    <property type="term" value="F:phosphopyruvate hydratase activity"/>
    <property type="evidence" value="ECO:0007669"/>
    <property type="project" value="UniProtKB-EC"/>
</dbReference>
<dbReference type="PANTHER" id="PTHR11902:SF55">
    <property type="entry name" value="ALPHA-ENOLASE"/>
    <property type="match status" value="1"/>
</dbReference>
<dbReference type="SUPFAM" id="SSF51604">
    <property type="entry name" value="Enolase C-terminal domain-like"/>
    <property type="match status" value="1"/>
</dbReference>
<dbReference type="Pfam" id="PF03952">
    <property type="entry name" value="Enolase_N"/>
    <property type="match status" value="1"/>
</dbReference>
<dbReference type="CDD" id="cd03313">
    <property type="entry name" value="enolase"/>
    <property type="match status" value="1"/>
</dbReference>
<organism evidence="12 13">
    <name type="scientific">Microtus ochrogaster</name>
    <name type="common">Prairie vole</name>
    <dbReference type="NCBI Taxonomy" id="79684"/>
    <lineage>
        <taxon>Eukaryota</taxon>
        <taxon>Metazoa</taxon>
        <taxon>Chordata</taxon>
        <taxon>Craniata</taxon>
        <taxon>Vertebrata</taxon>
        <taxon>Euteleostomi</taxon>
        <taxon>Mammalia</taxon>
        <taxon>Eutheria</taxon>
        <taxon>Euarchontoglires</taxon>
        <taxon>Glires</taxon>
        <taxon>Rodentia</taxon>
        <taxon>Myomorpha</taxon>
        <taxon>Muroidea</taxon>
        <taxon>Cricetidae</taxon>
        <taxon>Arvicolinae</taxon>
        <taxon>Microtus</taxon>
    </lineage>
</organism>
<gene>
    <name evidence="12" type="ORF">LTLLF_106620</name>
</gene>
<dbReference type="InterPro" id="IPR020810">
    <property type="entry name" value="Enolase_C"/>
</dbReference>
<comment type="similarity">
    <text evidence="3">Belongs to the enolase family.</text>
</comment>
<keyword evidence="7" id="KW-0456">Lyase</keyword>
<dbReference type="InterPro" id="IPR029017">
    <property type="entry name" value="Enolase-like_N"/>
</dbReference>
<dbReference type="SFLD" id="SFLDF00002">
    <property type="entry name" value="enolase"/>
    <property type="match status" value="1"/>
</dbReference>
<reference evidence="12" key="1">
    <citation type="submission" date="2020-03" db="EMBL/GenBank/DDBJ databases">
        <title>Studies in the Genomics of Life Span.</title>
        <authorList>
            <person name="Glass D."/>
        </authorList>
    </citation>
    <scope>NUCLEOTIDE SEQUENCE</scope>
    <source>
        <strain evidence="12">LTLLF</strain>
        <tissue evidence="12">Muscle</tissue>
    </source>
</reference>
<evidence type="ECO:0000313" key="13">
    <source>
        <dbReference type="Proteomes" id="UP000710432"/>
    </source>
</evidence>
<evidence type="ECO:0000313" key="12">
    <source>
        <dbReference type="EMBL" id="KAH0502178.1"/>
    </source>
</evidence>
<sequence length="573" mass="61992">MPAAPPRPHPAFVDPQRGPRVPAGGSPGHPTMPQAQPATSTPAPGPSPPVCAGQADTSVTFFYWSDSTDDQCPRGDKIRRALKEKSGRGFPSCAQSRSGRRLDQLSSRVARTSLLNALQGVCRNLCALPLRHADLQKQAMSILKVHAREIFDSRGNPTVEVDLYTSKGLFRAAVPSGASTGIYEALELRDNDKTRYLGKGVSKAVEHINKTIAPALVSKKLNVVEQEKIDKLMIEMDGTENKSKFGANAILGVSLAVCKAGAAEKGVPLYRHIADLAGNAEVILPVPAFNVINGGSHAGNKLAMQEFMILPVGASSFREAMRIGAEVYHNLKNVIKEKYGKDATNVGDEGGFAPNILENKEALELLKNAIGKAGYTEQVVIGMDVAASEFFRSGKYDLDFKSPDDASRYITPDQLADLYKSFIREYPVVSIEDPFDQDDWEAWKKFTASSGIQVVGDDLTVTNPKRIAKAVSEKSCNCLLLKVNQIGSVTESLQACKLAQSNGWGVMVSHRSGETEDTFIADLVVGLCTGQIKTGAPCRSERLANYNQILRIEEELGSKAKFAGRCFRNPLAK</sequence>
<comment type="cofactor">
    <cofactor evidence="1">
        <name>Mg(2+)</name>
        <dbReference type="ChEBI" id="CHEBI:18420"/>
    </cofactor>
</comment>
<evidence type="ECO:0000256" key="7">
    <source>
        <dbReference type="ARBA" id="ARBA00023239"/>
    </source>
</evidence>
<feature type="domain" description="Enolase C-terminal TIM barrel" evidence="10">
    <location>
        <begin position="281"/>
        <end position="570"/>
    </location>
</feature>
<dbReference type="PRINTS" id="PR00148">
    <property type="entry name" value="ENOLASE"/>
</dbReference>
<dbReference type="PROSITE" id="PS00164">
    <property type="entry name" value="ENOLASE"/>
    <property type="match status" value="1"/>
</dbReference>
<dbReference type="InterPro" id="IPR000941">
    <property type="entry name" value="Enolase"/>
</dbReference>
<evidence type="ECO:0000256" key="2">
    <source>
        <dbReference type="ARBA" id="ARBA00005031"/>
    </source>
</evidence>
<dbReference type="SUPFAM" id="SSF54826">
    <property type="entry name" value="Enolase N-terminal domain-like"/>
    <property type="match status" value="1"/>
</dbReference>
<dbReference type="UniPathway" id="UPA00109">
    <property type="reaction ID" value="UER00187"/>
</dbReference>
<dbReference type="NCBIfam" id="TIGR01060">
    <property type="entry name" value="eno"/>
    <property type="match status" value="1"/>
</dbReference>
<evidence type="ECO:0000259" key="10">
    <source>
        <dbReference type="SMART" id="SM01192"/>
    </source>
</evidence>
<dbReference type="InterPro" id="IPR020811">
    <property type="entry name" value="Enolase_N"/>
</dbReference>
<dbReference type="SFLD" id="SFLDS00001">
    <property type="entry name" value="Enolase"/>
    <property type="match status" value="1"/>
</dbReference>
<dbReference type="HAMAP" id="MF_00318">
    <property type="entry name" value="Enolase"/>
    <property type="match status" value="1"/>
</dbReference>
<dbReference type="SFLD" id="SFLDG00178">
    <property type="entry name" value="enolase"/>
    <property type="match status" value="1"/>
</dbReference>
<dbReference type="GO" id="GO:0000015">
    <property type="term" value="C:phosphopyruvate hydratase complex"/>
    <property type="evidence" value="ECO:0007669"/>
    <property type="project" value="InterPro"/>
</dbReference>
<comment type="pathway">
    <text evidence="2">Carbohydrate degradation; glycolysis; pyruvate from D-glyceraldehyde 3-phosphate: step 4/5.</text>
</comment>
<name>A0A8J6KLS5_MICOH</name>
<dbReference type="GO" id="GO:0000287">
    <property type="term" value="F:magnesium ion binding"/>
    <property type="evidence" value="ECO:0007669"/>
    <property type="project" value="InterPro"/>
</dbReference>
<protein>
    <recommendedName>
        <fullName evidence="4">phosphopyruvate hydratase</fullName>
        <ecNumber evidence="4">4.2.1.11</ecNumber>
    </recommendedName>
    <alternativeName>
        <fullName evidence="8">2-phospho-D-glycerate hydro-lyase</fullName>
    </alternativeName>
</protein>
<dbReference type="Proteomes" id="UP000710432">
    <property type="component" value="Unassembled WGS sequence"/>
</dbReference>
<proteinExistence type="inferred from homology"/>
<dbReference type="EC" id="4.2.1.11" evidence="4"/>
<evidence type="ECO:0000256" key="4">
    <source>
        <dbReference type="ARBA" id="ARBA00012058"/>
    </source>
</evidence>
<dbReference type="FunFam" id="3.30.390.10:FF:000001">
    <property type="entry name" value="Enolase"/>
    <property type="match status" value="1"/>
</dbReference>
<feature type="compositionally biased region" description="Low complexity" evidence="9">
    <location>
        <begin position="31"/>
        <end position="42"/>
    </location>
</feature>
<dbReference type="InterPro" id="IPR020809">
    <property type="entry name" value="Enolase_CS"/>
</dbReference>
<evidence type="ECO:0000256" key="5">
    <source>
        <dbReference type="ARBA" id="ARBA00022842"/>
    </source>
</evidence>
<keyword evidence="5" id="KW-0460">Magnesium</keyword>
<dbReference type="EMBL" id="JAATJU010026169">
    <property type="protein sequence ID" value="KAH0502178.1"/>
    <property type="molecule type" value="Genomic_DNA"/>
</dbReference>
<keyword evidence="6" id="KW-0324">Glycolysis</keyword>
<dbReference type="SMART" id="SM01193">
    <property type="entry name" value="Enolase_N"/>
    <property type="match status" value="1"/>
</dbReference>
<accession>A0A8J6KLS5</accession>
<evidence type="ECO:0000256" key="9">
    <source>
        <dbReference type="SAM" id="MobiDB-lite"/>
    </source>
</evidence>
<evidence type="ECO:0000256" key="3">
    <source>
        <dbReference type="ARBA" id="ARBA00009604"/>
    </source>
</evidence>
<evidence type="ECO:0000256" key="1">
    <source>
        <dbReference type="ARBA" id="ARBA00001946"/>
    </source>
</evidence>
<evidence type="ECO:0000256" key="6">
    <source>
        <dbReference type="ARBA" id="ARBA00023152"/>
    </source>
</evidence>
<dbReference type="FunFam" id="3.20.20.120:FF:000002">
    <property type="entry name" value="Enolase 1"/>
    <property type="match status" value="1"/>
</dbReference>
<dbReference type="Gene3D" id="3.20.20.120">
    <property type="entry name" value="Enolase-like C-terminal domain"/>
    <property type="match status" value="1"/>
</dbReference>
<dbReference type="GO" id="GO:0006096">
    <property type="term" value="P:glycolytic process"/>
    <property type="evidence" value="ECO:0007669"/>
    <property type="project" value="UniProtKB-UniPathway"/>
</dbReference>
<evidence type="ECO:0000259" key="11">
    <source>
        <dbReference type="SMART" id="SM01193"/>
    </source>
</evidence>
<feature type="region of interest" description="Disordered" evidence="9">
    <location>
        <begin position="1"/>
        <end position="52"/>
    </location>
</feature>
<dbReference type="InterPro" id="IPR036849">
    <property type="entry name" value="Enolase-like_C_sf"/>
</dbReference>
<dbReference type="SMART" id="SM01192">
    <property type="entry name" value="Enolase_C"/>
    <property type="match status" value="1"/>
</dbReference>
<feature type="domain" description="Enolase N-terminal" evidence="11">
    <location>
        <begin position="142"/>
        <end position="273"/>
    </location>
</feature>
<comment type="caution">
    <text evidence="12">The sequence shown here is derived from an EMBL/GenBank/DDBJ whole genome shotgun (WGS) entry which is preliminary data.</text>
</comment>
<dbReference type="Gene3D" id="3.30.390.10">
    <property type="entry name" value="Enolase-like, N-terminal domain"/>
    <property type="match status" value="1"/>
</dbReference>
<dbReference type="Pfam" id="PF00113">
    <property type="entry name" value="Enolase_C"/>
    <property type="match status" value="1"/>
</dbReference>